<reference evidence="2 3" key="1">
    <citation type="journal article" date="1996" name="Mol. Microbiol.">
        <title>A set of ordered cosmids and a detailed genetic and physical map for the 8 Mb Streptomyces coelicolor A3(2) chromosome.</title>
        <authorList>
            <person name="Redenbach M."/>
            <person name="Kieser H.M."/>
            <person name="Denapaite D."/>
            <person name="Eichner A."/>
            <person name="Cullum J."/>
            <person name="Kinashi H."/>
            <person name="Hopwood D.A."/>
        </authorList>
    </citation>
    <scope>NUCLEOTIDE SEQUENCE [LARGE SCALE GENOMIC DNA]</scope>
    <source>
        <strain evidence="3">ATCC BAA-471 / A3(2) / M145</strain>
    </source>
</reference>
<protein>
    <submittedName>
        <fullName evidence="2">Uncharacterized protein</fullName>
    </submittedName>
</protein>
<feature type="compositionally biased region" description="Basic and acidic residues" evidence="1">
    <location>
        <begin position="30"/>
        <end position="41"/>
    </location>
</feature>
<accession>Q9FBX7</accession>
<organism evidence="2 3">
    <name type="scientific">Streptomyces coelicolor (strain ATCC BAA-471 / A3(2) / M145)</name>
    <dbReference type="NCBI Taxonomy" id="100226"/>
    <lineage>
        <taxon>Bacteria</taxon>
        <taxon>Bacillati</taxon>
        <taxon>Actinomycetota</taxon>
        <taxon>Actinomycetes</taxon>
        <taxon>Kitasatosporales</taxon>
        <taxon>Streptomycetaceae</taxon>
        <taxon>Streptomyces</taxon>
        <taxon>Streptomyces albidoflavus group</taxon>
    </lineage>
</organism>
<keyword evidence="3" id="KW-1185">Reference proteome</keyword>
<dbReference type="Proteomes" id="UP000001973">
    <property type="component" value="Chromosome"/>
</dbReference>
<dbReference type="AlphaFoldDB" id="Q9FBX7"/>
<name>Q9FBX7_STRCO</name>
<evidence type="ECO:0000313" key="2">
    <source>
        <dbReference type="EMBL" id="CAC03625.1"/>
    </source>
</evidence>
<dbReference type="InParanoid" id="Q9FBX7"/>
<sequence>MGADRGGVDMEAPVDAALGVGNGLNGLEAGQRDRGGIESKRNPCPSGGTEFQTCGVSKGWSDSLGRARAPGTLPSSVGVYGCGRLRDPLRGL</sequence>
<gene>
    <name evidence="2" type="ordered locus">SCO7807</name>
    <name evidence="2" type="ORF">SC8E7.04c</name>
</gene>
<evidence type="ECO:0000256" key="1">
    <source>
        <dbReference type="SAM" id="MobiDB-lite"/>
    </source>
</evidence>
<dbReference type="EMBL" id="AL939132">
    <property type="protein sequence ID" value="CAC03625.1"/>
    <property type="molecule type" value="Genomic_DNA"/>
</dbReference>
<evidence type="ECO:0000313" key="3">
    <source>
        <dbReference type="Proteomes" id="UP000001973"/>
    </source>
</evidence>
<feature type="region of interest" description="Disordered" evidence="1">
    <location>
        <begin position="19"/>
        <end position="52"/>
    </location>
</feature>
<dbReference type="HOGENOM" id="CLU_2411820_0_0_11"/>
<dbReference type="KEGG" id="sco:SCO7807"/>
<dbReference type="EMBL" id="AL645882">
    <property type="protein sequence ID" value="CAC03625.1"/>
    <property type="molecule type" value="Genomic_DNA"/>
</dbReference>
<proteinExistence type="predicted"/>
<dbReference type="PaxDb" id="100226-SCO7807"/>
<dbReference type="STRING" id="100226.gene:17765467"/>
<reference evidence="2 3" key="2">
    <citation type="journal article" date="2002" name="Nature">
        <title>Complete genome sequence of the model actinomycete Streptomyces coelicolor A3(2).</title>
        <authorList>
            <person name="Bentley S.D."/>
            <person name="Chater K.F."/>
            <person name="Cerdeno-Tarraga A.M."/>
            <person name="Challis G.L."/>
            <person name="Thomson N.R."/>
            <person name="James K.D."/>
            <person name="Harris D.E."/>
            <person name="Quail M.A."/>
            <person name="Kieser H."/>
            <person name="Harper D."/>
            <person name="Bateman A."/>
            <person name="Brown S."/>
            <person name="Chandra G."/>
            <person name="Chen C.W."/>
            <person name="Collins M."/>
            <person name="Cronin A."/>
            <person name="Fraser A."/>
            <person name="Goble A."/>
            <person name="Hidalgo J."/>
            <person name="Hornsby T."/>
            <person name="Howarth S."/>
            <person name="Huang C.H."/>
            <person name="Kieser T."/>
            <person name="Larke L."/>
            <person name="Murphy L."/>
            <person name="Oliver K."/>
            <person name="O'Neil S."/>
            <person name="Rabbinowitsch E."/>
            <person name="Rajandream M.A."/>
            <person name="Rutherford K."/>
            <person name="Rutter S."/>
            <person name="Seeger K."/>
            <person name="Saunders D."/>
            <person name="Sharp S."/>
            <person name="Squares R."/>
            <person name="Squares S."/>
            <person name="Taylor K."/>
            <person name="Warren T."/>
            <person name="Wietzorrek A."/>
            <person name="Woodward J."/>
            <person name="Barrell B.G."/>
            <person name="Parkhill J."/>
            <person name="Hopwood D.A."/>
        </authorList>
    </citation>
    <scope>NUCLEOTIDE SEQUENCE [LARGE SCALE GENOMIC DNA]</scope>
    <source>
        <strain evidence="3">ATCC BAA-471 / A3(2) / M145</strain>
    </source>
</reference>